<dbReference type="Proteomes" id="UP001595696">
    <property type="component" value="Unassembled WGS sequence"/>
</dbReference>
<dbReference type="PROSITE" id="PS01124">
    <property type="entry name" value="HTH_ARAC_FAMILY_2"/>
    <property type="match status" value="1"/>
</dbReference>
<dbReference type="RefSeq" id="WP_378614406.1">
    <property type="nucleotide sequence ID" value="NZ_JBHSAX010000017.1"/>
</dbReference>
<dbReference type="EMBL" id="JBHSAX010000017">
    <property type="protein sequence ID" value="MFC3964655.1"/>
    <property type="molecule type" value="Genomic_DNA"/>
</dbReference>
<feature type="domain" description="HTH araC/xylS-type" evidence="4">
    <location>
        <begin position="159"/>
        <end position="261"/>
    </location>
</feature>
<dbReference type="PANTHER" id="PTHR46796:SF15">
    <property type="entry name" value="BLL1074 PROTEIN"/>
    <property type="match status" value="1"/>
</dbReference>
<comment type="caution">
    <text evidence="5">The sequence shown here is derived from an EMBL/GenBank/DDBJ whole genome shotgun (WGS) entry which is preliminary data.</text>
</comment>
<proteinExistence type="predicted"/>
<name>A0ABV8DXH6_9NOCA</name>
<dbReference type="InterPro" id="IPR050204">
    <property type="entry name" value="AraC_XylS_family_regulators"/>
</dbReference>
<dbReference type="SMART" id="SM00342">
    <property type="entry name" value="HTH_ARAC"/>
    <property type="match status" value="1"/>
</dbReference>
<evidence type="ECO:0000313" key="5">
    <source>
        <dbReference type="EMBL" id="MFC3964655.1"/>
    </source>
</evidence>
<accession>A0ABV8DXH6</accession>
<dbReference type="InterPro" id="IPR009057">
    <property type="entry name" value="Homeodomain-like_sf"/>
</dbReference>
<keyword evidence="1" id="KW-0805">Transcription regulation</keyword>
<dbReference type="PANTHER" id="PTHR46796">
    <property type="entry name" value="HTH-TYPE TRANSCRIPTIONAL ACTIVATOR RHAS-RELATED"/>
    <property type="match status" value="1"/>
</dbReference>
<dbReference type="InterPro" id="IPR018060">
    <property type="entry name" value="HTH_AraC"/>
</dbReference>
<evidence type="ECO:0000259" key="4">
    <source>
        <dbReference type="PROSITE" id="PS01124"/>
    </source>
</evidence>
<gene>
    <name evidence="5" type="ORF">ACFO0B_21940</name>
</gene>
<dbReference type="Pfam" id="PF12833">
    <property type="entry name" value="HTH_18"/>
    <property type="match status" value="1"/>
</dbReference>
<protein>
    <submittedName>
        <fullName evidence="5">Helix-turn-helix domain-containing protein</fullName>
    </submittedName>
</protein>
<evidence type="ECO:0000256" key="2">
    <source>
        <dbReference type="ARBA" id="ARBA00023125"/>
    </source>
</evidence>
<keyword evidence="6" id="KW-1185">Reference proteome</keyword>
<sequence length="263" mass="27907">MSSSESVAAPPHPALAGLVGAYAEFSERAGGPVVRYEPANAGAVLVVEFADPLVVADAAEPAVSRTWRAFAAGPSLGPTRTEHAGVQHCVEVRLTPLGLYRVVGDVSELADRTVGPAELFGRDGRELPERMVAQRDSASRFALLDALFGRATADGPEPDPEVVYTWHTLQRSGGTAGIGEIRAEIGWSRARLARRFRAQIGLTPKAAARVIRFGRAAALLRAPDPQPLAAIAFSCGYADQAHFTRDFREFAGRPPSTWAAGQG</sequence>
<evidence type="ECO:0000313" key="6">
    <source>
        <dbReference type="Proteomes" id="UP001595696"/>
    </source>
</evidence>
<reference evidence="6" key="1">
    <citation type="journal article" date="2019" name="Int. J. Syst. Evol. Microbiol.">
        <title>The Global Catalogue of Microorganisms (GCM) 10K type strain sequencing project: providing services to taxonomists for standard genome sequencing and annotation.</title>
        <authorList>
            <consortium name="The Broad Institute Genomics Platform"/>
            <consortium name="The Broad Institute Genome Sequencing Center for Infectious Disease"/>
            <person name="Wu L."/>
            <person name="Ma J."/>
        </authorList>
    </citation>
    <scope>NUCLEOTIDE SEQUENCE [LARGE SCALE GENOMIC DNA]</scope>
    <source>
        <strain evidence="6">CGMCC 4.7330</strain>
    </source>
</reference>
<organism evidence="5 6">
    <name type="scientific">Nocardia jiangsuensis</name>
    <dbReference type="NCBI Taxonomy" id="1691563"/>
    <lineage>
        <taxon>Bacteria</taxon>
        <taxon>Bacillati</taxon>
        <taxon>Actinomycetota</taxon>
        <taxon>Actinomycetes</taxon>
        <taxon>Mycobacteriales</taxon>
        <taxon>Nocardiaceae</taxon>
        <taxon>Nocardia</taxon>
    </lineage>
</organism>
<dbReference type="SUPFAM" id="SSF46689">
    <property type="entry name" value="Homeodomain-like"/>
    <property type="match status" value="1"/>
</dbReference>
<dbReference type="Gene3D" id="1.10.10.60">
    <property type="entry name" value="Homeodomain-like"/>
    <property type="match status" value="1"/>
</dbReference>
<evidence type="ECO:0000256" key="1">
    <source>
        <dbReference type="ARBA" id="ARBA00023015"/>
    </source>
</evidence>
<evidence type="ECO:0000256" key="3">
    <source>
        <dbReference type="ARBA" id="ARBA00023163"/>
    </source>
</evidence>
<keyword evidence="3" id="KW-0804">Transcription</keyword>
<keyword evidence="2" id="KW-0238">DNA-binding</keyword>